<dbReference type="EMBL" id="JBEHCU010012920">
    <property type="protein sequence ID" value="KAL1374933.1"/>
    <property type="molecule type" value="Genomic_DNA"/>
</dbReference>
<dbReference type="Proteomes" id="UP001562425">
    <property type="component" value="Unassembled WGS sequence"/>
</dbReference>
<keyword evidence="2" id="KW-1185">Reference proteome</keyword>
<evidence type="ECO:0000313" key="2">
    <source>
        <dbReference type="Proteomes" id="UP001562425"/>
    </source>
</evidence>
<gene>
    <name evidence="1" type="ORF">pipiens_017803</name>
</gene>
<sequence length="296" mass="32764">MMDVGTYILENGIQLFMLLGTGLWRKRLHRAARRDGCVRSIRKLRSNNRVIISRKRRNGSRFLSRATSPAVSNPENIRRFTWGDRFNGGSGEVHRPTVTIISSVAPSRMTVAKTVVADLAAEISSVEMEPLMVKKSTARPNDFVKMTLSEAAVANTSQQQPHKLVSGSAHKLPKALAIDKLTKVKRTEKVFKSSLAGQQSAERVRTMVGVGDLSWSNRDNFNYTAASEAKQVSSVLKRNMTTHKTTKVLRISSIGTSRDFSDDGMAEKTMRVKVMIGSRRGVAAVSKQEQDSKDLS</sequence>
<comment type="caution">
    <text evidence="1">The sequence shown here is derived from an EMBL/GenBank/DDBJ whole genome shotgun (WGS) entry which is preliminary data.</text>
</comment>
<reference evidence="1 2" key="1">
    <citation type="submission" date="2024-05" db="EMBL/GenBank/DDBJ databases">
        <title>Culex pipiens pipiens assembly and annotation.</title>
        <authorList>
            <person name="Alout H."/>
            <person name="Durand T."/>
        </authorList>
    </citation>
    <scope>NUCLEOTIDE SEQUENCE [LARGE SCALE GENOMIC DNA]</scope>
    <source>
        <strain evidence="1">HA-2024</strain>
        <tissue evidence="1">Whole body</tissue>
    </source>
</reference>
<dbReference type="AlphaFoldDB" id="A0ABD1CEZ2"/>
<organism evidence="1 2">
    <name type="scientific">Culex pipiens pipiens</name>
    <name type="common">Northern house mosquito</name>
    <dbReference type="NCBI Taxonomy" id="38569"/>
    <lineage>
        <taxon>Eukaryota</taxon>
        <taxon>Metazoa</taxon>
        <taxon>Ecdysozoa</taxon>
        <taxon>Arthropoda</taxon>
        <taxon>Hexapoda</taxon>
        <taxon>Insecta</taxon>
        <taxon>Pterygota</taxon>
        <taxon>Neoptera</taxon>
        <taxon>Endopterygota</taxon>
        <taxon>Diptera</taxon>
        <taxon>Nematocera</taxon>
        <taxon>Culicoidea</taxon>
        <taxon>Culicidae</taxon>
        <taxon>Culicinae</taxon>
        <taxon>Culicini</taxon>
        <taxon>Culex</taxon>
        <taxon>Culex</taxon>
    </lineage>
</organism>
<protein>
    <submittedName>
        <fullName evidence="1">Uncharacterized protein</fullName>
    </submittedName>
</protein>
<evidence type="ECO:0000313" key="1">
    <source>
        <dbReference type="EMBL" id="KAL1374933.1"/>
    </source>
</evidence>
<proteinExistence type="predicted"/>
<accession>A0ABD1CEZ2</accession>
<name>A0ABD1CEZ2_CULPP</name>